<evidence type="ECO:0000256" key="1">
    <source>
        <dbReference type="SAM" id="Phobius"/>
    </source>
</evidence>
<accession>A0ABP3UEZ3</accession>
<feature type="transmembrane region" description="Helical" evidence="1">
    <location>
        <begin position="265"/>
        <end position="282"/>
    </location>
</feature>
<sequence length="394" mass="46206">MDKKSRNILILFGLAFLTIIIIEVARPKPINWNSSYISSDKIPFGCYIAFEELKTYNEQSEVNLINKNPYDFLSNDSYQENSAYLFVNSDINLDKRSYEKLIEFVRSGNKVFLAGTSFGKVFKDSLNIETNIDYQLTEVEITPSLFSNSFKNSDSIKFKKKIYKTVFESFDTLKTKALGYYKNDLEPLDQINFIEISEGNGKLYLSTLPEAFSNYYMLTDNAHYTAALISFLETKTFYWDDYIKSGRKVIESPMRFVLNQVPLRWAYYLLILGVLIFILFRGKREQRIIPVIKPLENTSVEFTKTIGDLYFQHKDYSNIIAQKITYFLEKIRSKFYIDTNKLDNDFIHRLAIKSNKSKDETKELIDYINSLRNRTLHNEGDVVELNKKIEEFRL</sequence>
<gene>
    <name evidence="3" type="ORF">GCM10009430_38660</name>
</gene>
<keyword evidence="1" id="KW-1133">Transmembrane helix</keyword>
<dbReference type="EMBL" id="BAAAGE010000004">
    <property type="protein sequence ID" value="GAA0728990.1"/>
    <property type="molecule type" value="Genomic_DNA"/>
</dbReference>
<evidence type="ECO:0000259" key="2">
    <source>
        <dbReference type="Pfam" id="PF14258"/>
    </source>
</evidence>
<reference evidence="4" key="1">
    <citation type="journal article" date="2019" name="Int. J. Syst. Evol. Microbiol.">
        <title>The Global Catalogue of Microorganisms (GCM) 10K type strain sequencing project: providing services to taxonomists for standard genome sequencing and annotation.</title>
        <authorList>
            <consortium name="The Broad Institute Genomics Platform"/>
            <consortium name="The Broad Institute Genome Sequencing Center for Infectious Disease"/>
            <person name="Wu L."/>
            <person name="Ma J."/>
        </authorList>
    </citation>
    <scope>NUCLEOTIDE SEQUENCE [LARGE SCALE GENOMIC DNA]</scope>
    <source>
        <strain evidence="4">JCM 15974</strain>
    </source>
</reference>
<dbReference type="InterPro" id="IPR025646">
    <property type="entry name" value="DUF4350"/>
</dbReference>
<keyword evidence="1" id="KW-0472">Membrane</keyword>
<organism evidence="3 4">
    <name type="scientific">Aquimarina litoralis</name>
    <dbReference type="NCBI Taxonomy" id="584605"/>
    <lineage>
        <taxon>Bacteria</taxon>
        <taxon>Pseudomonadati</taxon>
        <taxon>Bacteroidota</taxon>
        <taxon>Flavobacteriia</taxon>
        <taxon>Flavobacteriales</taxon>
        <taxon>Flavobacteriaceae</taxon>
        <taxon>Aquimarina</taxon>
    </lineage>
</organism>
<evidence type="ECO:0000313" key="4">
    <source>
        <dbReference type="Proteomes" id="UP001501758"/>
    </source>
</evidence>
<feature type="domain" description="DUF4350" evidence="2">
    <location>
        <begin position="38"/>
        <end position="229"/>
    </location>
</feature>
<keyword evidence="4" id="KW-1185">Reference proteome</keyword>
<comment type="caution">
    <text evidence="3">The sequence shown here is derived from an EMBL/GenBank/DDBJ whole genome shotgun (WGS) entry which is preliminary data.</text>
</comment>
<protein>
    <submittedName>
        <fullName evidence="3">DUF4350 domain-containing protein</fullName>
    </submittedName>
</protein>
<proteinExistence type="predicted"/>
<dbReference type="Pfam" id="PF14258">
    <property type="entry name" value="DUF4350"/>
    <property type="match status" value="1"/>
</dbReference>
<keyword evidence="1" id="KW-0812">Transmembrane</keyword>
<dbReference type="Proteomes" id="UP001501758">
    <property type="component" value="Unassembled WGS sequence"/>
</dbReference>
<dbReference type="RefSeq" id="WP_343913903.1">
    <property type="nucleotide sequence ID" value="NZ_BAAAGE010000004.1"/>
</dbReference>
<evidence type="ECO:0000313" key="3">
    <source>
        <dbReference type="EMBL" id="GAA0728990.1"/>
    </source>
</evidence>
<name>A0ABP3UEZ3_9FLAO</name>